<dbReference type="Proteomes" id="UP000600139">
    <property type="component" value="Unassembled WGS sequence"/>
</dbReference>
<dbReference type="RefSeq" id="WP_200349214.1">
    <property type="nucleotide sequence ID" value="NZ_BAABHZ010000005.1"/>
</dbReference>
<dbReference type="AlphaFoldDB" id="A0A934R017"/>
<proteinExistence type="predicted"/>
<protein>
    <submittedName>
        <fullName evidence="2">Uncharacterized protein</fullName>
    </submittedName>
</protein>
<accession>A0A934R017</accession>
<organism evidence="2 3">
    <name type="scientific">Luteolibacter yonseiensis</name>
    <dbReference type="NCBI Taxonomy" id="1144680"/>
    <lineage>
        <taxon>Bacteria</taxon>
        <taxon>Pseudomonadati</taxon>
        <taxon>Verrucomicrobiota</taxon>
        <taxon>Verrucomicrobiia</taxon>
        <taxon>Verrucomicrobiales</taxon>
        <taxon>Verrucomicrobiaceae</taxon>
        <taxon>Luteolibacter</taxon>
    </lineage>
</organism>
<gene>
    <name evidence="2" type="ORF">JIN84_01305</name>
</gene>
<dbReference type="EMBL" id="JAENIK010000002">
    <property type="protein sequence ID" value="MBK1814244.1"/>
    <property type="molecule type" value="Genomic_DNA"/>
</dbReference>
<keyword evidence="3" id="KW-1185">Reference proteome</keyword>
<comment type="caution">
    <text evidence="2">The sequence shown here is derived from an EMBL/GenBank/DDBJ whole genome shotgun (WGS) entry which is preliminary data.</text>
</comment>
<feature type="region of interest" description="Disordered" evidence="1">
    <location>
        <begin position="58"/>
        <end position="81"/>
    </location>
</feature>
<reference evidence="2" key="1">
    <citation type="submission" date="2021-01" db="EMBL/GenBank/DDBJ databases">
        <title>Modified the classification status of verrucomicrobia.</title>
        <authorList>
            <person name="Feng X."/>
        </authorList>
    </citation>
    <scope>NUCLEOTIDE SEQUENCE</scope>
    <source>
        <strain evidence="2">JCM 18052</strain>
    </source>
</reference>
<sequence length="128" mass="13769">MRWLYLLALAQLVGGPLVLLQVTMFCKVAMHEVPRAGVAKAAAQAWHSDDFQAVLAVEESGKKGDSKSPSPSDPAKVKLEKSKLHAAPWESTSLAIARSSSLCKVVDHARIWTPAWPQAPPGPPPRVV</sequence>
<name>A0A934R017_9BACT</name>
<evidence type="ECO:0000313" key="2">
    <source>
        <dbReference type="EMBL" id="MBK1814244.1"/>
    </source>
</evidence>
<evidence type="ECO:0000256" key="1">
    <source>
        <dbReference type="SAM" id="MobiDB-lite"/>
    </source>
</evidence>
<evidence type="ECO:0000313" key="3">
    <source>
        <dbReference type="Proteomes" id="UP000600139"/>
    </source>
</evidence>